<evidence type="ECO:0000256" key="9">
    <source>
        <dbReference type="ARBA" id="ARBA00023209"/>
    </source>
</evidence>
<feature type="transmembrane region" description="Helical" evidence="11">
    <location>
        <begin position="58"/>
        <end position="79"/>
    </location>
</feature>
<evidence type="ECO:0000256" key="2">
    <source>
        <dbReference type="ARBA" id="ARBA00022516"/>
    </source>
</evidence>
<evidence type="ECO:0000256" key="5">
    <source>
        <dbReference type="ARBA" id="ARBA00022842"/>
    </source>
</evidence>
<organism evidence="12 13">
    <name type="scientific">Aeropyrum pernix</name>
    <dbReference type="NCBI Taxonomy" id="56636"/>
    <lineage>
        <taxon>Archaea</taxon>
        <taxon>Thermoproteota</taxon>
        <taxon>Thermoprotei</taxon>
        <taxon>Desulfurococcales</taxon>
        <taxon>Desulfurococcaceae</taxon>
        <taxon>Aeropyrum</taxon>
    </lineage>
</organism>
<gene>
    <name evidence="11" type="primary">carS</name>
    <name evidence="12" type="ORF">apy_08130</name>
</gene>
<dbReference type="Proteomes" id="UP000291213">
    <property type="component" value="Unassembled WGS sequence"/>
</dbReference>
<comment type="cofactor">
    <cofactor evidence="11">
        <name>Mg(2+)</name>
        <dbReference type="ChEBI" id="CHEBI:18420"/>
    </cofactor>
</comment>
<comment type="similarity">
    <text evidence="11">Belongs to the CDP-archaeol synthase family.</text>
</comment>
<dbReference type="InterPro" id="IPR032690">
    <property type="entry name" value="CarS"/>
</dbReference>
<dbReference type="Pfam" id="PF01864">
    <property type="entry name" value="CarS-like"/>
    <property type="match status" value="1"/>
</dbReference>
<dbReference type="PANTHER" id="PTHR39650:SF1">
    <property type="entry name" value="CDP-ARCHAEOL SYNTHASE"/>
    <property type="match status" value="1"/>
</dbReference>
<keyword evidence="5 11" id="KW-0460">Magnesium</keyword>
<dbReference type="GO" id="GO:0043338">
    <property type="term" value="F:CDP-2,3-bis-(O-geranylgeranyl)-sn-glycerol synthase activity"/>
    <property type="evidence" value="ECO:0007669"/>
    <property type="project" value="UniProtKB-EC"/>
</dbReference>
<proteinExistence type="inferred from homology"/>
<comment type="function">
    <text evidence="11">Catalyzes the formation of CDP-2,3-bis-(O-geranylgeranyl)-sn-glycerol (CDP-archaeol) from 2,3-bis-(O-geranylgeranyl)-sn-glycerol 1-phosphate (DGGGP) and CTP. This reaction is the third ether-bond-formation step in the biosynthesis of archaeal membrane lipids.</text>
</comment>
<evidence type="ECO:0000256" key="10">
    <source>
        <dbReference type="ARBA" id="ARBA00023264"/>
    </source>
</evidence>
<keyword evidence="10 11" id="KW-1208">Phospholipid metabolism</keyword>
<evidence type="ECO:0000256" key="11">
    <source>
        <dbReference type="HAMAP-Rule" id="MF_01117"/>
    </source>
</evidence>
<evidence type="ECO:0000313" key="13">
    <source>
        <dbReference type="Proteomes" id="UP000291213"/>
    </source>
</evidence>
<keyword evidence="4 11" id="KW-0812">Transmembrane</keyword>
<keyword evidence="2 11" id="KW-0444">Lipid biosynthesis</keyword>
<dbReference type="NCBIfam" id="NF003114">
    <property type="entry name" value="PRK04032.1"/>
    <property type="match status" value="1"/>
</dbReference>
<comment type="caution">
    <text evidence="12">The sequence shown here is derived from an EMBL/GenBank/DDBJ whole genome shotgun (WGS) entry which is preliminary data.</text>
</comment>
<feature type="transmembrane region" description="Helical" evidence="11">
    <location>
        <begin position="126"/>
        <end position="143"/>
    </location>
</feature>
<dbReference type="EC" id="2.7.7.67" evidence="11"/>
<dbReference type="GO" id="GO:0046474">
    <property type="term" value="P:glycerophospholipid biosynthetic process"/>
    <property type="evidence" value="ECO:0007669"/>
    <property type="project" value="UniProtKB-UniRule"/>
</dbReference>
<evidence type="ECO:0000313" key="12">
    <source>
        <dbReference type="EMBL" id="GBF09088.1"/>
    </source>
</evidence>
<comment type="subcellular location">
    <subcellularLocation>
        <location evidence="11">Cell membrane</location>
        <topology evidence="11">Multi-pass membrane protein</topology>
    </subcellularLocation>
</comment>
<keyword evidence="8 11" id="KW-0472">Membrane</keyword>
<evidence type="ECO:0000256" key="8">
    <source>
        <dbReference type="ARBA" id="ARBA00023136"/>
    </source>
</evidence>
<evidence type="ECO:0000256" key="6">
    <source>
        <dbReference type="ARBA" id="ARBA00022989"/>
    </source>
</evidence>
<dbReference type="InterPro" id="IPR002726">
    <property type="entry name" value="CarS_archaea"/>
</dbReference>
<dbReference type="PANTHER" id="PTHR39650">
    <property type="entry name" value="CDP-ARCHAEOL SYNTHASE"/>
    <property type="match status" value="1"/>
</dbReference>
<keyword evidence="1 11" id="KW-1003">Cell membrane</keyword>
<dbReference type="RefSeq" id="WP_131160099.1">
    <property type="nucleotide sequence ID" value="NZ_BDMD01000041.1"/>
</dbReference>
<keyword evidence="9 11" id="KW-0594">Phospholipid biosynthesis</keyword>
<accession>A0A401H9P2</accession>
<dbReference type="AlphaFoldDB" id="A0A401H9P2"/>
<keyword evidence="6 11" id="KW-1133">Transmembrane helix</keyword>
<protein>
    <recommendedName>
        <fullName evidence="11">CDP-archaeol synthase</fullName>
        <ecNumber evidence="11">2.7.7.67</ecNumber>
    </recommendedName>
    <alternativeName>
        <fullName evidence="11">CDP-2,3-bis-(O-geranylgeranyl)-sn-glycerol synthase</fullName>
    </alternativeName>
</protein>
<sequence>MALELAVDWRIDNLLEAIILMLPAMIANATPVVAGGRRPVDMGIVLPDGRRLLGDGKTVEGLLAGFAAGSAAGVLAALATANMLLAVHSPAIALGALAGDMAGSFVKRRLGIERGRPAPLLDQLDFYLGALAVSIALGYTWTPRVVVEAAAAVLLLHLAANVTAYLLGLKKVPW</sequence>
<evidence type="ECO:0000256" key="4">
    <source>
        <dbReference type="ARBA" id="ARBA00022692"/>
    </source>
</evidence>
<dbReference type="OrthoDB" id="45383at2157"/>
<dbReference type="HAMAP" id="MF_01117">
    <property type="entry name" value="CDP_archaeol_synth"/>
    <property type="match status" value="1"/>
</dbReference>
<evidence type="ECO:0000256" key="1">
    <source>
        <dbReference type="ARBA" id="ARBA00022475"/>
    </source>
</evidence>
<dbReference type="EMBL" id="BDMD01000041">
    <property type="protein sequence ID" value="GBF09088.1"/>
    <property type="molecule type" value="Genomic_DNA"/>
</dbReference>
<feature type="transmembrane region" description="Helical" evidence="11">
    <location>
        <begin position="17"/>
        <end position="37"/>
    </location>
</feature>
<comment type="catalytic activity">
    <reaction evidence="11">
        <text>2,3-bis-O-(geranylgeranyl)-sn-glycerol 1-phosphate + CTP + H(+) = CDP-2,3-bis-O-(geranylgeranyl)-sn-glycerol + diphosphate</text>
        <dbReference type="Rhea" id="RHEA:25690"/>
        <dbReference type="ChEBI" id="CHEBI:15378"/>
        <dbReference type="ChEBI" id="CHEBI:33019"/>
        <dbReference type="ChEBI" id="CHEBI:37563"/>
        <dbReference type="ChEBI" id="CHEBI:58837"/>
        <dbReference type="ChEBI" id="CHEBI:58838"/>
        <dbReference type="EC" id="2.7.7.67"/>
    </reaction>
</comment>
<dbReference type="GO" id="GO:0005886">
    <property type="term" value="C:plasma membrane"/>
    <property type="evidence" value="ECO:0007669"/>
    <property type="project" value="UniProtKB-SubCell"/>
</dbReference>
<keyword evidence="7 11" id="KW-0443">Lipid metabolism</keyword>
<dbReference type="UniPathway" id="UPA00940"/>
<evidence type="ECO:0000256" key="7">
    <source>
        <dbReference type="ARBA" id="ARBA00023098"/>
    </source>
</evidence>
<feature type="transmembrane region" description="Helical" evidence="11">
    <location>
        <begin position="85"/>
        <end position="106"/>
    </location>
</feature>
<comment type="pathway">
    <text evidence="11">Membrane lipid metabolism; glycerophospholipid metabolism.</text>
</comment>
<reference evidence="12 13" key="1">
    <citation type="submission" date="2017-02" db="EMBL/GenBank/DDBJ databases">
        <title>isolation and characterization of a novel temperate virus Aeropyrum globular virus 1 infecting hyperthermophilic archaeon Aeropyrum.</title>
        <authorList>
            <person name="Yumiya M."/>
            <person name="Yoshida T."/>
            <person name="Sako Y."/>
        </authorList>
    </citation>
    <scope>NUCLEOTIDE SEQUENCE [LARGE SCALE GENOMIC DNA]</scope>
    <source>
        <strain evidence="12 13">YK1-12-2013</strain>
    </source>
</reference>
<name>A0A401H9P2_AERPX</name>
<feature type="transmembrane region" description="Helical" evidence="11">
    <location>
        <begin position="149"/>
        <end position="169"/>
    </location>
</feature>
<keyword evidence="3 11" id="KW-0808">Transferase</keyword>
<evidence type="ECO:0000256" key="3">
    <source>
        <dbReference type="ARBA" id="ARBA00022679"/>
    </source>
</evidence>